<reference evidence="2 3" key="1">
    <citation type="submission" date="2018-06" db="EMBL/GenBank/DDBJ databases">
        <title>Genomic Encyclopedia of Archaeal and Bacterial Type Strains, Phase II (KMG-II): from individual species to whole genera.</title>
        <authorList>
            <person name="Goeker M."/>
        </authorList>
    </citation>
    <scope>NUCLEOTIDE SEQUENCE [LARGE SCALE GENOMIC DNA]</scope>
    <source>
        <strain evidence="2 3">DSM 23446</strain>
    </source>
</reference>
<evidence type="ECO:0000256" key="1">
    <source>
        <dbReference type="SAM" id="Phobius"/>
    </source>
</evidence>
<keyword evidence="1" id="KW-0812">Transmembrane</keyword>
<dbReference type="RefSeq" id="WP_111609563.1">
    <property type="nucleotide sequence ID" value="NZ_QLLK01000001.1"/>
</dbReference>
<comment type="caution">
    <text evidence="2">The sequence shown here is derived from an EMBL/GenBank/DDBJ whole genome shotgun (WGS) entry which is preliminary data.</text>
</comment>
<gene>
    <name evidence="2" type="ORF">LV83_00097</name>
</gene>
<evidence type="ECO:0000313" key="2">
    <source>
        <dbReference type="EMBL" id="RAI94850.1"/>
    </source>
</evidence>
<dbReference type="OrthoDB" id="821805at2"/>
<keyword evidence="1" id="KW-1133">Transmembrane helix</keyword>
<organism evidence="2 3">
    <name type="scientific">Algoriphagus yeomjeoni</name>
    <dbReference type="NCBI Taxonomy" id="291403"/>
    <lineage>
        <taxon>Bacteria</taxon>
        <taxon>Pseudomonadati</taxon>
        <taxon>Bacteroidota</taxon>
        <taxon>Cytophagia</taxon>
        <taxon>Cytophagales</taxon>
        <taxon>Cyclobacteriaceae</taxon>
        <taxon>Algoriphagus</taxon>
    </lineage>
</organism>
<proteinExistence type="predicted"/>
<dbReference type="AlphaFoldDB" id="A0A327PRC3"/>
<name>A0A327PRC3_9BACT</name>
<dbReference type="Pfam" id="PF19578">
    <property type="entry name" value="DUF6090"/>
    <property type="match status" value="1"/>
</dbReference>
<keyword evidence="1" id="KW-0472">Membrane</keyword>
<dbReference type="EMBL" id="QLLK01000001">
    <property type="protein sequence ID" value="RAI94850.1"/>
    <property type="molecule type" value="Genomic_DNA"/>
</dbReference>
<dbReference type="Proteomes" id="UP000249610">
    <property type="component" value="Unassembled WGS sequence"/>
</dbReference>
<sequence>MISLFRKIRQKLLQQNQVTRYLIYALGEIILVVIGILIALQVNNWNENRKNQNTEQVLLKALLQEFESNLEILDQAITLNDSNIARGLKLGELTGPSLPDGIGEKDLSELMVGVFKSEPRFFPNQGTIEEIINTGRLTIFSDLALRKAISAWKADLDLVKNQEEYVVKRRDLAHEFFLKNGNFRRHLDLIEEGLIKVPPSRFPDNDFKFLENQEFESQLFLFLTASENLNQNYYFPLRDKIQSLIQQVKDELNSNPD</sequence>
<evidence type="ECO:0000313" key="3">
    <source>
        <dbReference type="Proteomes" id="UP000249610"/>
    </source>
</evidence>
<dbReference type="InterPro" id="IPR045749">
    <property type="entry name" value="DUF6090"/>
</dbReference>
<keyword evidence="3" id="KW-1185">Reference proteome</keyword>
<accession>A0A327PRC3</accession>
<protein>
    <submittedName>
        <fullName evidence="2">Uncharacterized protein</fullName>
    </submittedName>
</protein>
<feature type="transmembrane region" description="Helical" evidence="1">
    <location>
        <begin position="21"/>
        <end position="42"/>
    </location>
</feature>